<evidence type="ECO:0000259" key="2">
    <source>
        <dbReference type="Pfam" id="PF02894"/>
    </source>
</evidence>
<dbReference type="RefSeq" id="WP_084282065.1">
    <property type="nucleotide sequence ID" value="NZ_FWXJ01000001.1"/>
</dbReference>
<proteinExistence type="predicted"/>
<sequence>MKQINIGVIGTGWCGGIRTETARRNPLVNEIHIAETNEIRLHEMAQLVGAKTATTNYQDLLKIDSIDAVIISATPETTHFPMARDALIAGKHVFLEKPIAIELEQADELIALAKKKNLKFTIGYSQRFNPKYAYVKKAINDGTIGKPVSILVSRHITRSLGKKISGRVKLSPAAMESTHDLDFVFWCLEPAKPVKVYSQVNYGAMRESTGGDIPDTQWMMVTMDNGLSFVVGGGWSLPPGYPNFSSTWIEFVGSEGALMVDDSHKDVVLNTMKNGMQLPMSTMPGEQVDHIYAGPMAYETVHFLEAVALDRDVLVTGEQARQVMEVYMAADLSAETGEPVYLPLPNEILKAANG</sequence>
<dbReference type="Proteomes" id="UP000192708">
    <property type="component" value="Unassembled WGS sequence"/>
</dbReference>
<name>A0A1W1Y3R4_9BURK</name>
<dbReference type="EMBL" id="FWXJ01000001">
    <property type="protein sequence ID" value="SMC30786.1"/>
    <property type="molecule type" value="Genomic_DNA"/>
</dbReference>
<dbReference type="Gene3D" id="3.40.50.720">
    <property type="entry name" value="NAD(P)-binding Rossmann-like Domain"/>
    <property type="match status" value="1"/>
</dbReference>
<dbReference type="PANTHER" id="PTHR43377">
    <property type="entry name" value="BILIVERDIN REDUCTASE A"/>
    <property type="match status" value="1"/>
</dbReference>
<dbReference type="InterPro" id="IPR036291">
    <property type="entry name" value="NAD(P)-bd_dom_sf"/>
</dbReference>
<feature type="domain" description="Gfo/Idh/MocA-like oxidoreductase N-terminal" evidence="1">
    <location>
        <begin position="4"/>
        <end position="124"/>
    </location>
</feature>
<dbReference type="SUPFAM" id="SSF55347">
    <property type="entry name" value="Glyceraldehyde-3-phosphate dehydrogenase-like, C-terminal domain"/>
    <property type="match status" value="1"/>
</dbReference>
<dbReference type="Pfam" id="PF01408">
    <property type="entry name" value="GFO_IDH_MocA"/>
    <property type="match status" value="1"/>
</dbReference>
<accession>A0A1W1Y3R4</accession>
<evidence type="ECO:0000259" key="1">
    <source>
        <dbReference type="Pfam" id="PF01408"/>
    </source>
</evidence>
<keyword evidence="4" id="KW-1185">Reference proteome</keyword>
<dbReference type="STRING" id="1938817.SAMN06296008_101278"/>
<dbReference type="InterPro" id="IPR051450">
    <property type="entry name" value="Gfo/Idh/MocA_Oxidoreductases"/>
</dbReference>
<organism evidence="3 4">
    <name type="scientific">Polynucleobacter kasalickyi</name>
    <dbReference type="NCBI Taxonomy" id="1938817"/>
    <lineage>
        <taxon>Bacteria</taxon>
        <taxon>Pseudomonadati</taxon>
        <taxon>Pseudomonadota</taxon>
        <taxon>Betaproteobacteria</taxon>
        <taxon>Burkholderiales</taxon>
        <taxon>Burkholderiaceae</taxon>
        <taxon>Polynucleobacter</taxon>
    </lineage>
</organism>
<feature type="domain" description="Gfo/Idh/MocA-like oxidoreductase C-terminal" evidence="2">
    <location>
        <begin position="136"/>
        <end position="341"/>
    </location>
</feature>
<evidence type="ECO:0000313" key="3">
    <source>
        <dbReference type="EMBL" id="SMC30786.1"/>
    </source>
</evidence>
<dbReference type="OrthoDB" id="8565814at2"/>
<gene>
    <name evidence="3" type="ORF">SAMN06296008_101278</name>
</gene>
<protein>
    <submittedName>
        <fullName evidence="3">Scyllo-inositol 2-dehydrogenase (NAD+)</fullName>
    </submittedName>
</protein>
<dbReference type="AlphaFoldDB" id="A0A1W1Y3R4"/>
<dbReference type="PANTHER" id="PTHR43377:SF1">
    <property type="entry name" value="BILIVERDIN REDUCTASE A"/>
    <property type="match status" value="1"/>
</dbReference>
<dbReference type="Pfam" id="PF02894">
    <property type="entry name" value="GFO_IDH_MocA_C"/>
    <property type="match status" value="1"/>
</dbReference>
<dbReference type="InterPro" id="IPR000683">
    <property type="entry name" value="Gfo/Idh/MocA-like_OxRdtase_N"/>
</dbReference>
<evidence type="ECO:0000313" key="4">
    <source>
        <dbReference type="Proteomes" id="UP000192708"/>
    </source>
</evidence>
<dbReference type="GO" id="GO:0000166">
    <property type="term" value="F:nucleotide binding"/>
    <property type="evidence" value="ECO:0007669"/>
    <property type="project" value="InterPro"/>
</dbReference>
<dbReference type="Gene3D" id="3.30.360.10">
    <property type="entry name" value="Dihydrodipicolinate Reductase, domain 2"/>
    <property type="match status" value="1"/>
</dbReference>
<dbReference type="SUPFAM" id="SSF51735">
    <property type="entry name" value="NAD(P)-binding Rossmann-fold domains"/>
    <property type="match status" value="1"/>
</dbReference>
<reference evidence="3 4" key="1">
    <citation type="submission" date="2017-04" db="EMBL/GenBank/DDBJ databases">
        <authorList>
            <person name="Afonso C.L."/>
            <person name="Miller P.J."/>
            <person name="Scott M.A."/>
            <person name="Spackman E."/>
            <person name="Goraichik I."/>
            <person name="Dimitrov K.M."/>
            <person name="Suarez D.L."/>
            <person name="Swayne D.E."/>
        </authorList>
    </citation>
    <scope>NUCLEOTIDE SEQUENCE [LARGE SCALE GENOMIC DNA]</scope>
    <source>
        <strain evidence="3 4">VK13</strain>
    </source>
</reference>
<dbReference type="InterPro" id="IPR004104">
    <property type="entry name" value="Gfo/Idh/MocA-like_OxRdtase_C"/>
</dbReference>